<dbReference type="STRING" id="1123401.GCA_000621325_00008"/>
<proteinExistence type="inferred from homology"/>
<name>A0A1Y1Q790_9GAMM</name>
<dbReference type="Proteomes" id="UP000192491">
    <property type="component" value="Unassembled WGS sequence"/>
</dbReference>
<dbReference type="GO" id="GO:0006633">
    <property type="term" value="P:fatty acid biosynthetic process"/>
    <property type="evidence" value="ECO:0007669"/>
    <property type="project" value="UniProtKB-UniRule"/>
</dbReference>
<dbReference type="NCBIfam" id="TIGR00182">
    <property type="entry name" value="plsX"/>
    <property type="match status" value="1"/>
</dbReference>
<dbReference type="SUPFAM" id="SSF53659">
    <property type="entry name" value="Isocitrate/Isopropylmalate dehydrogenase-like"/>
    <property type="match status" value="1"/>
</dbReference>
<evidence type="ECO:0000313" key="12">
    <source>
        <dbReference type="Proteomes" id="UP000192491"/>
    </source>
</evidence>
<keyword evidence="7 10" id="KW-1208">Phospholipid metabolism</keyword>
<dbReference type="EMBL" id="MTEJ01000764">
    <property type="protein sequence ID" value="OQW98255.1"/>
    <property type="molecule type" value="Genomic_DNA"/>
</dbReference>
<keyword evidence="2 10" id="KW-0963">Cytoplasm</keyword>
<comment type="subcellular location">
    <subcellularLocation>
        <location evidence="10">Cytoplasm</location>
    </subcellularLocation>
    <text evidence="10">Associated with the membrane possibly through PlsY.</text>
</comment>
<keyword evidence="4 10" id="KW-0808">Transferase</keyword>
<evidence type="ECO:0000256" key="5">
    <source>
        <dbReference type="ARBA" id="ARBA00023098"/>
    </source>
</evidence>
<organism evidence="11 12">
    <name type="scientific">Thiothrix lacustris</name>
    <dbReference type="NCBI Taxonomy" id="525917"/>
    <lineage>
        <taxon>Bacteria</taxon>
        <taxon>Pseudomonadati</taxon>
        <taxon>Pseudomonadota</taxon>
        <taxon>Gammaproteobacteria</taxon>
        <taxon>Thiotrichales</taxon>
        <taxon>Thiotrichaceae</taxon>
        <taxon>Thiothrix</taxon>
    </lineage>
</organism>
<comment type="similarity">
    <text evidence="10">Belongs to the PlsX family.</text>
</comment>
<dbReference type="Pfam" id="PF02504">
    <property type="entry name" value="FA_synthesis"/>
    <property type="match status" value="1"/>
</dbReference>
<accession>A0A1Y1Q790</accession>
<dbReference type="HAMAP" id="MF_00019">
    <property type="entry name" value="PlsX"/>
    <property type="match status" value="1"/>
</dbReference>
<evidence type="ECO:0000256" key="8">
    <source>
        <dbReference type="ARBA" id="ARBA00024069"/>
    </source>
</evidence>
<dbReference type="InterPro" id="IPR003664">
    <property type="entry name" value="FA_synthesis"/>
</dbReference>
<dbReference type="PANTHER" id="PTHR30100:SF1">
    <property type="entry name" value="PHOSPHATE ACYLTRANSFERASE"/>
    <property type="match status" value="1"/>
</dbReference>
<evidence type="ECO:0000256" key="6">
    <source>
        <dbReference type="ARBA" id="ARBA00023209"/>
    </source>
</evidence>
<comment type="subunit">
    <text evidence="9 10">Homodimer. Probably interacts with PlsY.</text>
</comment>
<reference evidence="11 12" key="1">
    <citation type="submission" date="2017-01" db="EMBL/GenBank/DDBJ databases">
        <title>Novel large sulfur bacteria in the metagenomes of groundwater-fed chemosynthetic microbial mats in the Lake Huron basin.</title>
        <authorList>
            <person name="Sharrar A.M."/>
            <person name="Flood B.E."/>
            <person name="Bailey J.V."/>
            <person name="Jones D.S."/>
            <person name="Biddanda B."/>
            <person name="Ruberg S.A."/>
            <person name="Marcus D.N."/>
            <person name="Dick G.J."/>
        </authorList>
    </citation>
    <scope>NUCLEOTIDE SEQUENCE [LARGE SCALE GENOMIC DNA]</scope>
    <source>
        <strain evidence="11">A8</strain>
    </source>
</reference>
<keyword evidence="11" id="KW-0012">Acyltransferase</keyword>
<dbReference type="InterPro" id="IPR012281">
    <property type="entry name" value="Phospholipid_synth_PlsX-like"/>
</dbReference>
<dbReference type="GO" id="GO:0043811">
    <property type="term" value="F:phosphate:acyl-[acyl carrier protein] acyltransferase activity"/>
    <property type="evidence" value="ECO:0007669"/>
    <property type="project" value="UniProtKB-UniRule"/>
</dbReference>
<comment type="pathway">
    <text evidence="10">Lipid metabolism; phospholipid metabolism.</text>
</comment>
<dbReference type="GO" id="GO:0005737">
    <property type="term" value="C:cytoplasm"/>
    <property type="evidence" value="ECO:0007669"/>
    <property type="project" value="UniProtKB-SubCell"/>
</dbReference>
<dbReference type="EC" id="2.3.1.274" evidence="8 10"/>
<dbReference type="PIRSF" id="PIRSF002465">
    <property type="entry name" value="Phsphlp_syn_PlsX"/>
    <property type="match status" value="1"/>
</dbReference>
<protein>
    <recommendedName>
        <fullName evidence="8 10">Phosphate acyltransferase</fullName>
        <ecNumber evidence="8 10">2.3.1.274</ecNumber>
    </recommendedName>
    <alternativeName>
        <fullName evidence="10">Acyl-ACP phosphotransacylase</fullName>
    </alternativeName>
    <alternativeName>
        <fullName evidence="10">Acyl-[acyl-carrier-protein]--phosphate acyltransferase</fullName>
    </alternativeName>
    <alternativeName>
        <fullName evidence="10">Phosphate-acyl-ACP acyltransferase</fullName>
    </alternativeName>
</protein>
<evidence type="ECO:0000256" key="2">
    <source>
        <dbReference type="ARBA" id="ARBA00022490"/>
    </source>
</evidence>
<dbReference type="AlphaFoldDB" id="A0A1Y1Q790"/>
<dbReference type="PANTHER" id="PTHR30100">
    <property type="entry name" value="FATTY ACID/PHOSPHOLIPID SYNTHESIS PROTEIN PLSX"/>
    <property type="match status" value="1"/>
</dbReference>
<gene>
    <name evidence="10" type="primary">plsX</name>
    <name evidence="11" type="ORF">BWK73_52930</name>
</gene>
<evidence type="ECO:0000256" key="9">
    <source>
        <dbReference type="ARBA" id="ARBA00046608"/>
    </source>
</evidence>
<keyword evidence="3 10" id="KW-0444">Lipid biosynthesis</keyword>
<dbReference type="eggNOG" id="COG0416">
    <property type="taxonomic scope" value="Bacteria"/>
</dbReference>
<evidence type="ECO:0000256" key="4">
    <source>
        <dbReference type="ARBA" id="ARBA00022679"/>
    </source>
</evidence>
<evidence type="ECO:0000256" key="1">
    <source>
        <dbReference type="ARBA" id="ARBA00001232"/>
    </source>
</evidence>
<dbReference type="Gene3D" id="3.40.718.10">
    <property type="entry name" value="Isopropylmalate Dehydrogenase"/>
    <property type="match status" value="1"/>
</dbReference>
<evidence type="ECO:0000256" key="3">
    <source>
        <dbReference type="ARBA" id="ARBA00022516"/>
    </source>
</evidence>
<evidence type="ECO:0000256" key="7">
    <source>
        <dbReference type="ARBA" id="ARBA00023264"/>
    </source>
</evidence>
<keyword evidence="6 10" id="KW-0594">Phospholipid biosynthesis</keyword>
<evidence type="ECO:0000256" key="10">
    <source>
        <dbReference type="HAMAP-Rule" id="MF_00019"/>
    </source>
</evidence>
<dbReference type="GO" id="GO:0008654">
    <property type="term" value="P:phospholipid biosynthetic process"/>
    <property type="evidence" value="ECO:0007669"/>
    <property type="project" value="UniProtKB-KW"/>
</dbReference>
<keyword evidence="5 10" id="KW-0443">Lipid metabolism</keyword>
<comment type="catalytic activity">
    <reaction evidence="1 10">
        <text>a fatty acyl-[ACP] + phosphate = an acyl phosphate + holo-[ACP]</text>
        <dbReference type="Rhea" id="RHEA:42292"/>
        <dbReference type="Rhea" id="RHEA-COMP:9685"/>
        <dbReference type="Rhea" id="RHEA-COMP:14125"/>
        <dbReference type="ChEBI" id="CHEBI:43474"/>
        <dbReference type="ChEBI" id="CHEBI:59918"/>
        <dbReference type="ChEBI" id="CHEBI:64479"/>
        <dbReference type="ChEBI" id="CHEBI:138651"/>
        <dbReference type="EC" id="2.3.1.274"/>
    </reaction>
</comment>
<comment type="function">
    <text evidence="10">Catalyzes the reversible formation of acyl-phosphate (acyl-PO(4)) from acyl-[acyl-carrier-protein] (acyl-ACP). This enzyme utilizes acyl-ACP as fatty acyl donor, but not acyl-CoA.</text>
</comment>
<dbReference type="UniPathway" id="UPA00085"/>
<sequence>MAEQYRIALDAMGGDHGLSVVVPAALEALKQHKDIALILVGDEAQITAALTQHKATPTDNLTIRHASQVVQMDEAPATALKNKKDSSMRVAINLVKTGEADAAVSAGNTGALMATGRFVLKTLPGIDRPAICSILPSMKGHTHMLDLGANVDSEAEHLYQFALMGSELTKAIDNNPNPRVGLLNIGQEAIKGNEQVKAANALLQGSPLNYIGYVEGDDIYLGNVDVVVCDGFVGNVALKTSEGLAKMISAHLKQGFKANLFTKAALISLPVLKSFRNKFDPRGYNGASLLGLQGIVVKSHGGADSVAYANAISIARTEIIEKVPQRIHKQLENLLAQRQTA</sequence>
<comment type="caution">
    <text evidence="11">The sequence shown here is derived from an EMBL/GenBank/DDBJ whole genome shotgun (WGS) entry which is preliminary data.</text>
</comment>
<evidence type="ECO:0000313" key="11">
    <source>
        <dbReference type="EMBL" id="OQW98255.1"/>
    </source>
</evidence>